<dbReference type="InterPro" id="IPR042228">
    <property type="entry name" value="Dynein_linker_3"/>
</dbReference>
<evidence type="ECO:0000259" key="16">
    <source>
        <dbReference type="Pfam" id="PF03028"/>
    </source>
</evidence>
<dbReference type="GO" id="GO:0005874">
    <property type="term" value="C:microtubule"/>
    <property type="evidence" value="ECO:0007669"/>
    <property type="project" value="UniProtKB-KW"/>
</dbReference>
<dbReference type="FunFam" id="1.20.140.100:FF:000001">
    <property type="entry name" value="dynein heavy chain 17, axonemal"/>
    <property type="match status" value="1"/>
</dbReference>
<dbReference type="Pfam" id="PF18199">
    <property type="entry name" value="Dynein_C"/>
    <property type="match status" value="1"/>
</dbReference>
<dbReference type="InterPro" id="IPR027417">
    <property type="entry name" value="P-loop_NTPase"/>
</dbReference>
<evidence type="ECO:0000256" key="11">
    <source>
        <dbReference type="ARBA" id="ARBA00023175"/>
    </source>
</evidence>
<dbReference type="InterPro" id="IPR042219">
    <property type="entry name" value="AAA_lid_11_sf"/>
</dbReference>
<evidence type="ECO:0000259" key="25">
    <source>
        <dbReference type="Pfam" id="PF18198"/>
    </source>
</evidence>
<protein>
    <submittedName>
        <fullName evidence="28">Dynein beta chain, ciliary</fullName>
    </submittedName>
</protein>
<keyword evidence="27" id="KW-1185">Reference proteome</keyword>
<feature type="domain" description="Dynein heavy chain linker" evidence="18">
    <location>
        <begin position="1486"/>
        <end position="1898"/>
    </location>
</feature>
<dbReference type="InterPro" id="IPR041466">
    <property type="entry name" value="Dynein_AAA5_ext"/>
</dbReference>
<keyword evidence="13" id="KW-0966">Cell projection</keyword>
<evidence type="ECO:0000256" key="8">
    <source>
        <dbReference type="ARBA" id="ARBA00023017"/>
    </source>
</evidence>
<dbReference type="Gene3D" id="1.20.1270.280">
    <property type="match status" value="1"/>
</dbReference>
<dbReference type="Gene3D" id="3.20.180.20">
    <property type="entry name" value="Dynein heavy chain, N-terminal domain 2"/>
    <property type="match status" value="1"/>
</dbReference>
<dbReference type="InterPro" id="IPR041658">
    <property type="entry name" value="AAA_lid_11"/>
</dbReference>
<dbReference type="Pfam" id="PF03028">
    <property type="entry name" value="Dynein_heavy"/>
    <property type="match status" value="1"/>
</dbReference>
<dbReference type="FunFam" id="1.20.58.1120:FF:000001">
    <property type="entry name" value="dynein heavy chain 2, axonemal"/>
    <property type="match status" value="1"/>
</dbReference>
<dbReference type="SUPFAM" id="SSF52540">
    <property type="entry name" value="P-loop containing nucleoside triphosphate hydrolases"/>
    <property type="match status" value="4"/>
</dbReference>
<dbReference type="Pfam" id="PF08393">
    <property type="entry name" value="DHC_N2"/>
    <property type="match status" value="1"/>
</dbReference>
<dbReference type="Gene3D" id="6.10.140.1060">
    <property type="match status" value="1"/>
</dbReference>
<dbReference type="InterPro" id="IPR042222">
    <property type="entry name" value="Dynein_2_N"/>
</dbReference>
<feature type="domain" description="Dynein heavy chain 3 AAA+ lid" evidence="24">
    <location>
        <begin position="2939"/>
        <end position="3051"/>
    </location>
</feature>
<dbReference type="GO" id="GO:0005930">
    <property type="term" value="C:axoneme"/>
    <property type="evidence" value="ECO:0007669"/>
    <property type="project" value="UniProtKB-SubCell"/>
</dbReference>
<dbReference type="InterPro" id="IPR013602">
    <property type="entry name" value="Dynein_heavy_linker"/>
</dbReference>
<sequence length="4793" mass="547495">MAACASDAATLASSDEELTPVGSQSSAHRDYSDARLERVATYTTTTMRLKPDKWAKMMLQDELRHIVMDWLHGRTRVLVMTLSPGGELVPRGCISDLYLTYTLQSSGARTSATNESTATAAVVAAATAAGALVVPLPPASSSFTTLDGVPRGKCAYFIRHNVGVPLTADNFQSSVLYGDFPVHSKIETMSLLFDEVLQPLLERAQGVWPSPVRKDLQARVKEVRNTLTEIKGKTNNRTILSLLVAPTVVEKVSGHVNRGNLGPALDSKFRNPLEEMFINWTTQMHDIVMERSESMGLTTCTTTPTKHLYVVTLPAQEITFWANRKLNLQNIYEQLREPMHKALAHILERIESVYYEPYAKAFRQLVTAWLEAQDVSLWLQPFLRHTAAFNSVQFSNAQELIAPLVHVLHLLWSNARFYRSTQRMSVLLSCICNLLVHRAAEDLEFPLLFQGDADEGLQRIMKTGEVLEFFKQRMLEYKERYASSQVLLPALPSSSTAAAAAAATSPPPDDQHQLWRFSNEQVFGQTLDGFLLQLSELRHVFEAAVQFQQLEKLEIGGLRGKLLTDRIREIYNEFKLLFEQWTNVDIDLAAPVAHKWKCFKREQRLFFQRMQQLEQKLATVLLQAFEQCSSWMHLLKLTLMFGCLLQRRAVQSELIHLLPHMLSIYNAELLQLEQSVADVLFNYQFHGLKAVPVAGNFPPIAGAIMWLEQHLHRCDELGAKDLIELIQTLLILKSELVTLPFQWDALVSRRNILTTKLCNLQQKIWHGWQEDIDRIIAEGLNEYVLLQSAAGQQLQLNFARALFTLLKETKYLLALQASGSLSSKLFPMPGALLLLYEQRDAYWQRRIRLIKIDEFYNGIRAGQCAAAELQLIAAELATIDEQVVTASAQLTWRNYDEPLIESIFEKSRDLHARLHQSHGNLDAILASMRRWSCEPLHQRSLYGRNLLDLRHQQERVRLRLLQCDETKMLLNRLLIANFCLLFNYERQQLHLYARDLSVHEFVHEFPDEQRRQFNKYLATVDELICREVRQAMRISLEYLHKEMTGTATTTTTSAAKATTTAPPTSSIALPSMARLVLQQITAPQATARIIPTTTTASETTSAAAIAIGTTATNDAPLFEVKLELTETEIRFSPAFDASVENNFQQIVEQLLLDIKQTCDSMPRIVSDNSLSDDDDDAARTEAAVDDLEMLCASIRDALSQTVQTALNYAAKFHAYAFLWTQQSGDVLASCMQTAREQTTHISGSGYAIMETFKKEIERYNELHDTIDQCEDGHCLNGWLALDLKPLKHGLLNLACKWSHLHKQWLLRYVQKTLQELNGFIALSHETLQLHIGRQDFKALLRVLSVMAEIRQREPYADNVFKPLKDIVALLRTYNVEFEAQLVRNIEQLPLLWQQLKQQAQAKHEALQDTRYYQQQRVTALIGLHTCHVQHYAKQFQRMPFFCVPCPQIYDACDQVYVRLHRFGRQQRRYARWARLLDIAEPDTNTLEHCRAELRRVKQLWDFVRVIESCIVDWHATPWLHIDTDDMEHECKKFTRDLRTLDKCIRDWAPYVYIVGVLRELVASLRAVTELQNPAITERHWLELMQLSQLSYKCNASTTLAQLLSLQLQQHEEDIKNTVDRAIKEMTVTKVLDDIKATWTHLEFELETHQSRPTVQLLKVSEELIETLDDNQMQLQNISTSKHIQYLLDKLSHWQRVLSGIDNLIVNWFEVQRKWIYLECIFIGSTDIRSQLPLDAANFERIDEDFTNLLARVTSVRVVMEVVLQHEDVLLQLLELQKRLSACEKALNDYLETKRLAFPRFYFISSADLLDILSNGNNPQVIDRHLIKLFDSILRLQYETNTTHAVGMHSKENDEYVAFVIHEQREQSAYIDCCGRVELWLNAVIQQMRSTLHELFRRALAAFCEKSRDQWLYDWPAQVALCCSQINWTADVNRSFASMEEGYEGAMKELHKRQIAQLNALINLLLGELSAGDRQKIMTICTIDVHSRDVIGKIIAARVDNSLAFQWQSQLRHRWDDEQSGSSSATTISTSGADEDCFANICDAEFRYAYEYLGNTSRLVITPLTDRCYITLTQSLHLVMGGAPAGPAGTGKTETTKDLGRALGVMVYVFNCSEQMDYKSCGNIYKGLAQTGAWGCFDEFNRICVEVLSVVAVQVKTIQEAIRMHKTQFIFMGERISLEPSVGIFITMNPGYAGRTELPENLKTLFRPCAMIVPDFALICEIMLMAEGFQDARLLARKFITLYTLCKELLSKQDHYDWGLRAIKSVLVVAGTLKRDDHSRPEDQVLMRALRDFNIPKIVTEDVSIFMGLIGDLFPALDVPRKRVFEFEKTIRRAVNEIKLQPEEGFLMKVVQLQELLDVRHSVFIVGDAGTGKTKIWQTLRETYRIQKLKPVCHVLNPKALSNDELFGIVNPTTREWKDGLFSSIMREQANMPPGNPKWIVLDGDIDPMWIESLNTLMDDNKILTLASNERISLRREMRLLFEVGHLKAATPATVSRAGILYINPQDLGWSPFVSSWLETRVNMIERGILTTLFEKYFPSLMQRQRDFRRITPITNMAMIQMTCHLLECLLDSDRAEDDTACGGSKHLGINSHSLHHGELSHESTELALETIFVYATLWSFGSALHQDTIIDWHRELHKWWTGEFKDVKLPSQGTIFDYQLNVQTLKFQRWSELAAQEQLECQIDAEQPLQNVLISTAETTRLGYFLKLLIDRNLACMLVGSSGCGKGAIFRELFSKYASTQELLEIAVTAVSDSQQQTVAVAGNSVGVGNVSVRRKLSSSTPLLTTVQATHFNFYTSSEMFQKMLDRPLEKKSGRCYAPSGPKRRLIYFVNDLNMPEVDAYGTVQPHTIMRQFMDYRQWYDRQRLQLKDIRHCQFVACMNPTAGSFTIDPRLQRHFCVFSVAQPSEETLHHIYSSILNNHLEQPAQGFNKEIRSIGNLLVQVGISLHRRVEYAFLPTAIKFHYIFNLRDLTNIYQGVMHSVGAPVSAGGAASSYSGTVCSKPAELMRLYVHEAFRVYHDRLVDQYDIKSFKSSIRDIFKKDFEDFDEDFVFAEPLIYSHFAQSLVDQKYMPLKSWDSLYQLLLEAQASYNDIVGYMNLVLFEDAMIHICRINRILESPRGNALLIGVGGSGKQTLARLAAFISSLSVSQIQIKRGFGLLDMRDEIAALYMKVGLKNVASVFLISDAQLPDESILMLINDLLASGEIPELFNDDQLDTIVNGIRNEVKQSGTMDTKENCWRYFVEKVRRLLKIVLCFSPVGQTLRIRARKFPAIISRTAINWFHEWPKSALESVSQKFLTEISDILELALIPPIGYFMAYVHGTVNQISKIYLQNEKRYNYTTPKTFLEYIFLYRKLLVDKNGEFAQRIARLQSGMAKLAECARQVDTLKHQLAIQEVQLAAKNAAADKLIVIVSAENEKVKRERFIASEEEKRVRIIEEDVSIKTKLCEQDLRQAEPALVAAQAALNTLNKNNLTELKSFGSPPKGVINVCAAVMVLLATHGKIPRDRSWKAAKLMMVRVDQFLNDLLNYNKDNIHPNIIETLQEYLKDPEFNPDKVVQKSVAAAGLCAWVINLHRYHQVFLIVGPKQQALQDAQQELLEARERLQYLKSKINNLEDKLADIQAEFEHAVAEKQKCQREADKTSFTIDLAHRLVNGLANENVRWRESVQSLQAKIGTLPGDILLISSFLSYVGCFTRRYREELQHKLWLPSFCKMDPQIPHTQGVDPLALLSDDAQIATWNNEGLPMDGMSTENATILQHSTRWPLMIDPQLQGIKWIKSRFGAALVVLRLSQRGFLEALEKSISRGDTVLIEQIEESMDTVLEPLLSRALIKKGRYLRIGEREMEFNSNFRLILHTKLANPHYKPEMQAQTTLINFTVTPDGLEEQLLAEVVKIERPDLEQMKTEVTIQQNMFKISLKALEDELLARLASAGENVLEDHALVLNLENTKRTVDEIESKVREAHLTTLQIDETRNIYRAAAKRAAILYFVLTDLNRINPIYKFSLKSFMNVFRQAIAIAPASKSYEKRVLHLVDSITLQTYRYTLRGLFEADKLTFTSHLTLRIMIAAEQVAKDETDFLLRYPHDPNTLSPLDFVGRSAWGGIKSLALVEHFYGIDKDMENYTKRWRKFVASDTPEREQFPGEWKHRTPLQKLCIVRALRPDRMTYAMAQFVEQSMGRAYAEVQTPTFGAIFKELNAATPAFFILSPGVDPIRDVERHGLQQGFHADAGTLVNISLGQGQELLAEQAIEQALASGQQWVILQNIHLVVNWLPTLEKLIERIVLQSESQGDSQFRLFISAEPAPDPQYHVIPQGILESSLKVVNEPPAGMAANLHKAWDNFTQETLETCTQEAEFKSILFALCYFHAVAGERRKFGPQGWNKVYPFNIGDLTISASVLHNYLEGSSRIPWEDLRYLFGEIMYGGHITDDWDRRLCQTFLEELLQQDLIDGDFELCPGFPAPPNLEFEGYHDYITEMLPDESPMLYGLHPNAEIGFLTSASEQLLRTIFELQPRESELSSHCGAPREELVKIMIDDFLDKLQDEFNLQALLNRVERKTPFVVVALQECERMNALIHEIKRSLRELMLGLKGELTITQEMERLDYAIFYDHVPTAWAQLAYPSMLGLQGWFGDLLHRIKELAGWLNDFKLPCVIWLGGLFNPQSFLTAIMQESARKHDLPLDRMLISCDVTKKQKDDVTLPPSEGAFVHELYLDGASWDCQLNSIVALHPKELLCAMPVIYIKSIVQEKQELQRVYECPLYKTRSRGNTYVWTLNLKTRDRPAKWILAGVALLLQP</sequence>
<name>A0A6J2SSU4_DROHY</name>
<evidence type="ECO:0000313" key="28">
    <source>
        <dbReference type="RefSeq" id="XP_030080828.1"/>
    </source>
</evidence>
<dbReference type="GO" id="GO:0030286">
    <property type="term" value="C:dynein complex"/>
    <property type="evidence" value="ECO:0007669"/>
    <property type="project" value="UniProtKB-KW"/>
</dbReference>
<dbReference type="Pfam" id="PF17852">
    <property type="entry name" value="Dynein_AAA_lid"/>
    <property type="match status" value="1"/>
</dbReference>
<feature type="domain" description="Dynein heavy chain region D6 P-loop" evidence="16">
    <location>
        <begin position="4197"/>
        <end position="4322"/>
    </location>
</feature>
<evidence type="ECO:0000259" key="26">
    <source>
        <dbReference type="Pfam" id="PF18199"/>
    </source>
</evidence>
<dbReference type="KEGG" id="dhe:111599581"/>
<evidence type="ECO:0000259" key="21">
    <source>
        <dbReference type="Pfam" id="PF12780"/>
    </source>
</evidence>
<dbReference type="FunFam" id="3.20.180.20:FF:000001">
    <property type="entry name" value="Dynein axonemal heavy chain 5"/>
    <property type="match status" value="1"/>
</dbReference>
<evidence type="ECO:0000256" key="7">
    <source>
        <dbReference type="ARBA" id="ARBA00022840"/>
    </source>
</evidence>
<dbReference type="Gene3D" id="3.40.50.300">
    <property type="entry name" value="P-loop containing nucleotide triphosphate hydrolases"/>
    <property type="match status" value="5"/>
</dbReference>
<dbReference type="GO" id="GO:0008569">
    <property type="term" value="F:minus-end-directed microtubule motor activity"/>
    <property type="evidence" value="ECO:0007669"/>
    <property type="project" value="InterPro"/>
</dbReference>
<dbReference type="GO" id="GO:0051959">
    <property type="term" value="F:dynein light intermediate chain binding"/>
    <property type="evidence" value="ECO:0007669"/>
    <property type="project" value="InterPro"/>
</dbReference>
<dbReference type="Gene3D" id="1.10.8.710">
    <property type="match status" value="1"/>
</dbReference>
<dbReference type="Gene3D" id="1.10.8.1220">
    <property type="match status" value="1"/>
</dbReference>
<dbReference type="InterPro" id="IPR024317">
    <property type="entry name" value="Dynein_heavy_chain_D4_dom"/>
</dbReference>
<dbReference type="Gene3D" id="1.10.287.2620">
    <property type="match status" value="1"/>
</dbReference>
<dbReference type="GeneID" id="111599581"/>
<dbReference type="Gene3D" id="1.10.472.130">
    <property type="match status" value="1"/>
</dbReference>
<dbReference type="OMA" id="KLPCAIW"/>
<feature type="domain" description="Dynein heavy chain AAA 5 extension" evidence="23">
    <location>
        <begin position="2529"/>
        <end position="2672"/>
    </location>
</feature>
<dbReference type="InterPro" id="IPR043160">
    <property type="entry name" value="Dynein_C_barrel"/>
</dbReference>
<evidence type="ECO:0000256" key="14">
    <source>
        <dbReference type="SAM" id="Coils"/>
    </source>
</evidence>
<dbReference type="InterPro" id="IPR026983">
    <property type="entry name" value="DHC"/>
</dbReference>
<feature type="compositionally biased region" description="Low complexity" evidence="15">
    <location>
        <begin position="1"/>
        <end position="13"/>
    </location>
</feature>
<keyword evidence="7" id="KW-0067">ATP-binding</keyword>
<evidence type="ECO:0000256" key="3">
    <source>
        <dbReference type="ARBA" id="ARBA00022490"/>
    </source>
</evidence>
<feature type="domain" description="Dynein heavy chain coiled coil stalk" evidence="20">
    <location>
        <begin position="3370"/>
        <end position="3710"/>
    </location>
</feature>
<dbReference type="Pfam" id="PF12775">
    <property type="entry name" value="AAA_7"/>
    <property type="match status" value="2"/>
</dbReference>
<dbReference type="Gene3D" id="1.10.8.720">
    <property type="entry name" value="Region D6 of dynein motor"/>
    <property type="match status" value="1"/>
</dbReference>
<dbReference type="FunFam" id="3.40.50.300:FF:001810">
    <property type="entry name" value="Cytoplasmic dynein 2 heavy chain 1"/>
    <property type="match status" value="1"/>
</dbReference>
<feature type="domain" description="Dynein heavy chain AAA lid" evidence="25">
    <location>
        <begin position="4354"/>
        <end position="4490"/>
    </location>
</feature>
<evidence type="ECO:0000256" key="10">
    <source>
        <dbReference type="ARBA" id="ARBA00023069"/>
    </source>
</evidence>
<dbReference type="FunFam" id="1.10.8.710:FF:000002">
    <property type="entry name" value="dynein heavy chain 17, axonemal"/>
    <property type="match status" value="1"/>
</dbReference>
<evidence type="ECO:0000259" key="24">
    <source>
        <dbReference type="Pfam" id="PF17857"/>
    </source>
</evidence>
<feature type="coiled-coil region" evidence="14">
    <location>
        <begin position="3591"/>
        <end position="3674"/>
    </location>
</feature>
<dbReference type="InterPro" id="IPR035706">
    <property type="entry name" value="AAA_9"/>
</dbReference>
<dbReference type="InterPro" id="IPR024743">
    <property type="entry name" value="Dynein_HC_stalk"/>
</dbReference>
<evidence type="ECO:0000259" key="20">
    <source>
        <dbReference type="Pfam" id="PF12777"/>
    </source>
</evidence>
<keyword evidence="12" id="KW-0206">Cytoskeleton</keyword>
<evidence type="ECO:0000256" key="6">
    <source>
        <dbReference type="ARBA" id="ARBA00022741"/>
    </source>
</evidence>
<dbReference type="GO" id="GO:0007018">
    <property type="term" value="P:microtubule-based movement"/>
    <property type="evidence" value="ECO:0007669"/>
    <property type="project" value="InterPro"/>
</dbReference>
<organism evidence="27 28">
    <name type="scientific">Drosophila hydei</name>
    <name type="common">Fruit fly</name>
    <dbReference type="NCBI Taxonomy" id="7224"/>
    <lineage>
        <taxon>Eukaryota</taxon>
        <taxon>Metazoa</taxon>
        <taxon>Ecdysozoa</taxon>
        <taxon>Arthropoda</taxon>
        <taxon>Hexapoda</taxon>
        <taxon>Insecta</taxon>
        <taxon>Pterygota</taxon>
        <taxon>Neoptera</taxon>
        <taxon>Endopterygota</taxon>
        <taxon>Diptera</taxon>
        <taxon>Brachycera</taxon>
        <taxon>Muscomorpha</taxon>
        <taxon>Ephydroidea</taxon>
        <taxon>Drosophilidae</taxon>
        <taxon>Drosophila</taxon>
    </lineage>
</organism>
<dbReference type="GO" id="GO:0097729">
    <property type="term" value="C:9+2 motile cilium"/>
    <property type="evidence" value="ECO:0007669"/>
    <property type="project" value="UniProtKB-ARBA"/>
</dbReference>
<keyword evidence="4" id="KW-0493">Microtubule</keyword>
<dbReference type="Gene3D" id="1.20.920.20">
    <property type="match status" value="1"/>
</dbReference>
<gene>
    <name evidence="28" type="primary">LOC111599581</name>
</gene>
<dbReference type="InterPro" id="IPR013594">
    <property type="entry name" value="Dynein_heavy_tail"/>
</dbReference>
<feature type="domain" description="Dynein heavy chain AAA module D4" evidence="21">
    <location>
        <begin position="3096"/>
        <end position="3356"/>
    </location>
</feature>
<dbReference type="FunFam" id="1.10.8.720:FF:000002">
    <property type="entry name" value="Dynein heavy chain 9, axonemal"/>
    <property type="match status" value="1"/>
</dbReference>
<dbReference type="Gene3D" id="1.20.58.1120">
    <property type="match status" value="1"/>
</dbReference>
<dbReference type="RefSeq" id="XP_030080828.1">
    <property type="nucleotide sequence ID" value="XM_030224968.1"/>
</dbReference>
<evidence type="ECO:0000259" key="23">
    <source>
        <dbReference type="Pfam" id="PF17852"/>
    </source>
</evidence>
<dbReference type="FunFam" id="3.10.490.20:FF:000002">
    <property type="entry name" value="Dynein axonemal heavy chain 17"/>
    <property type="match status" value="1"/>
</dbReference>
<dbReference type="FunFam" id="1.20.1270.280:FF:000003">
    <property type="entry name" value="Dynein axonemal heavy chain 17"/>
    <property type="match status" value="1"/>
</dbReference>
<dbReference type="Proteomes" id="UP000504633">
    <property type="component" value="Unplaced"/>
</dbReference>
<evidence type="ECO:0000313" key="27">
    <source>
        <dbReference type="Proteomes" id="UP000504633"/>
    </source>
</evidence>
<dbReference type="GO" id="GO:0045505">
    <property type="term" value="F:dynein intermediate chain binding"/>
    <property type="evidence" value="ECO:0007669"/>
    <property type="project" value="InterPro"/>
</dbReference>
<dbReference type="GO" id="GO:0005524">
    <property type="term" value="F:ATP binding"/>
    <property type="evidence" value="ECO:0007669"/>
    <property type="project" value="UniProtKB-KW"/>
</dbReference>
<dbReference type="FunFam" id="3.40.50.300:FF:000945">
    <property type="entry name" value="Dynein axonemal heavy chain 9"/>
    <property type="match status" value="1"/>
</dbReference>
<proteinExistence type="inferred from homology"/>
<dbReference type="InterPro" id="IPR043157">
    <property type="entry name" value="Dynein_AAA1S"/>
</dbReference>
<dbReference type="Pfam" id="PF12780">
    <property type="entry name" value="AAA_8"/>
    <property type="match status" value="1"/>
</dbReference>
<keyword evidence="9 14" id="KW-0175">Coiled coil</keyword>
<evidence type="ECO:0000259" key="18">
    <source>
        <dbReference type="Pfam" id="PF08393"/>
    </source>
</evidence>
<keyword evidence="6" id="KW-0547">Nucleotide-binding</keyword>
<evidence type="ECO:0000256" key="1">
    <source>
        <dbReference type="ARBA" id="ARBA00004430"/>
    </source>
</evidence>
<evidence type="ECO:0000259" key="19">
    <source>
        <dbReference type="Pfam" id="PF12774"/>
    </source>
</evidence>
<dbReference type="Pfam" id="PF08385">
    <property type="entry name" value="DHC_N1"/>
    <property type="match status" value="1"/>
</dbReference>
<feature type="region of interest" description="Disordered" evidence="15">
    <location>
        <begin position="1"/>
        <end position="30"/>
    </location>
</feature>
<dbReference type="Gene3D" id="1.20.920.30">
    <property type="match status" value="1"/>
</dbReference>
<accession>A0A6J2SSU4</accession>
<evidence type="ECO:0000256" key="12">
    <source>
        <dbReference type="ARBA" id="ARBA00023212"/>
    </source>
</evidence>
<keyword evidence="11" id="KW-0505">Motor protein</keyword>
<dbReference type="PANTHER" id="PTHR45703">
    <property type="entry name" value="DYNEIN HEAVY CHAIN"/>
    <property type="match status" value="1"/>
</dbReference>
<evidence type="ECO:0000256" key="5">
    <source>
        <dbReference type="ARBA" id="ARBA00022737"/>
    </source>
</evidence>
<dbReference type="Gene3D" id="3.10.490.20">
    <property type="match status" value="1"/>
</dbReference>
<evidence type="ECO:0000259" key="17">
    <source>
        <dbReference type="Pfam" id="PF08385"/>
    </source>
</evidence>
<reference evidence="28" key="1">
    <citation type="submission" date="2025-08" db="UniProtKB">
        <authorList>
            <consortium name="RefSeq"/>
        </authorList>
    </citation>
    <scope>IDENTIFICATION</scope>
    <source>
        <strain evidence="28">15085-1641.00</strain>
        <tissue evidence="28">Whole body</tissue>
    </source>
</reference>
<comment type="subcellular location">
    <subcellularLocation>
        <location evidence="1">Cytoplasm</location>
        <location evidence="1">Cytoskeleton</location>
        <location evidence="1">Cilium axoneme</location>
    </subcellularLocation>
</comment>
<evidence type="ECO:0000259" key="22">
    <source>
        <dbReference type="Pfam" id="PF12781"/>
    </source>
</evidence>
<dbReference type="InterPro" id="IPR035699">
    <property type="entry name" value="AAA_6"/>
</dbReference>
<comment type="similarity">
    <text evidence="2">Belongs to the dynein heavy chain family.</text>
</comment>
<keyword evidence="8" id="KW-0243">Dynein</keyword>
<evidence type="ECO:0000256" key="13">
    <source>
        <dbReference type="ARBA" id="ARBA00023273"/>
    </source>
</evidence>
<keyword evidence="5" id="KW-0677">Repeat</keyword>
<dbReference type="Gene3D" id="1.20.140.100">
    <property type="entry name" value="Dynein heavy chain, N-terminal domain 2"/>
    <property type="match status" value="1"/>
</dbReference>
<feature type="domain" description="Dynein heavy chain C-terminal" evidence="26">
    <location>
        <begin position="4497"/>
        <end position="4791"/>
    </location>
</feature>
<feature type="domain" description="Dynein heavy chain tail" evidence="17">
    <location>
        <begin position="273"/>
        <end position="895"/>
    </location>
</feature>
<keyword evidence="10" id="KW-0969">Cilium</keyword>
<evidence type="ECO:0000256" key="9">
    <source>
        <dbReference type="ARBA" id="ARBA00023054"/>
    </source>
</evidence>
<evidence type="ECO:0000256" key="15">
    <source>
        <dbReference type="SAM" id="MobiDB-lite"/>
    </source>
</evidence>
<dbReference type="PANTHER" id="PTHR45703:SF8">
    <property type="entry name" value="DYNEINS HEAVY CHAIN"/>
    <property type="match status" value="1"/>
</dbReference>
<dbReference type="Pfam" id="PF18198">
    <property type="entry name" value="AAA_lid_11"/>
    <property type="match status" value="1"/>
</dbReference>
<dbReference type="InterPro" id="IPR041589">
    <property type="entry name" value="DNAH3_AAA_lid_1"/>
</dbReference>
<feature type="domain" description="Dynein heavy chain hydrolytic ATP-binding dynein motor region" evidence="19">
    <location>
        <begin position="2047"/>
        <end position="2373"/>
    </location>
</feature>
<dbReference type="FunFam" id="1.20.920.30:FF:000003">
    <property type="entry name" value="Dynein axonemal heavy chain 17"/>
    <property type="match status" value="1"/>
</dbReference>
<dbReference type="Pfam" id="PF12777">
    <property type="entry name" value="MT"/>
    <property type="match status" value="1"/>
</dbReference>
<keyword evidence="3" id="KW-0963">Cytoplasm</keyword>
<dbReference type="Pfam" id="PF12774">
    <property type="entry name" value="AAA_6"/>
    <property type="match status" value="1"/>
</dbReference>
<dbReference type="FunFam" id="3.40.50.300:FF:000219">
    <property type="entry name" value="Dynein axonemal heavy chain 17"/>
    <property type="match status" value="1"/>
</dbReference>
<dbReference type="FunFam" id="1.10.8.1220:FF:000001">
    <property type="entry name" value="Dynein axonemal heavy chain 5"/>
    <property type="match status" value="1"/>
</dbReference>
<dbReference type="Pfam" id="PF12781">
    <property type="entry name" value="AAA_9"/>
    <property type="match status" value="1"/>
</dbReference>
<dbReference type="FunFam" id="1.20.920.20:FF:000003">
    <property type="entry name" value="Dynein axonemal heavy chain 17"/>
    <property type="match status" value="1"/>
</dbReference>
<feature type="domain" description="Dynein heavy chain ATP-binding dynein motor region" evidence="22">
    <location>
        <begin position="3739"/>
        <end position="3956"/>
    </location>
</feature>
<dbReference type="InterPro" id="IPR004273">
    <property type="entry name" value="Dynein_heavy_D6_P-loop"/>
</dbReference>
<dbReference type="FunFam" id="3.40.50.300:FF:000049">
    <property type="entry name" value="Dynein, axonemal, heavy chain 5"/>
    <property type="match status" value="1"/>
</dbReference>
<evidence type="ECO:0000256" key="4">
    <source>
        <dbReference type="ARBA" id="ARBA00022701"/>
    </source>
</evidence>
<dbReference type="Pfam" id="PF17857">
    <property type="entry name" value="AAA_lid_1"/>
    <property type="match status" value="1"/>
</dbReference>
<evidence type="ECO:0000256" key="2">
    <source>
        <dbReference type="ARBA" id="ARBA00008887"/>
    </source>
</evidence>
<dbReference type="OrthoDB" id="447173at2759"/>
<dbReference type="InterPro" id="IPR041228">
    <property type="entry name" value="Dynein_C"/>
</dbReference>